<dbReference type="SUPFAM" id="SSF47699">
    <property type="entry name" value="Bifunctional inhibitor/lipid-transfer protein/seed storage 2S albumin"/>
    <property type="match status" value="2"/>
</dbReference>
<keyword evidence="8" id="KW-0449">Lipoprotein</keyword>
<gene>
    <name evidence="12" type="ORF">GH714_010696</name>
</gene>
<dbReference type="Proteomes" id="UP000467840">
    <property type="component" value="Chromosome 11"/>
</dbReference>
<dbReference type="GO" id="GO:0098552">
    <property type="term" value="C:side of membrane"/>
    <property type="evidence" value="ECO:0007669"/>
    <property type="project" value="UniProtKB-KW"/>
</dbReference>
<evidence type="ECO:0000256" key="7">
    <source>
        <dbReference type="ARBA" id="ARBA00023180"/>
    </source>
</evidence>
<evidence type="ECO:0000313" key="12">
    <source>
        <dbReference type="EMBL" id="KAF2322298.1"/>
    </source>
</evidence>
<dbReference type="InterPro" id="IPR043325">
    <property type="entry name" value="LTSS"/>
</dbReference>
<dbReference type="Pfam" id="PF14368">
    <property type="entry name" value="LTP_2"/>
    <property type="match status" value="2"/>
</dbReference>
<feature type="domain" description="Bifunctional inhibitor/plant lipid transfer protein/seed storage helical" evidence="11">
    <location>
        <begin position="65"/>
        <end position="150"/>
    </location>
</feature>
<dbReference type="Gene3D" id="1.10.110.10">
    <property type="entry name" value="Plant lipid-transfer and hydrophobic proteins"/>
    <property type="match status" value="2"/>
</dbReference>
<proteinExistence type="inferred from homology"/>
<dbReference type="AlphaFoldDB" id="A0A6A6NCP8"/>
<keyword evidence="13" id="KW-1185">Reference proteome</keyword>
<keyword evidence="5 10" id="KW-0732">Signal</keyword>
<dbReference type="CDD" id="cd00010">
    <property type="entry name" value="AAI_LTSS"/>
    <property type="match status" value="2"/>
</dbReference>
<dbReference type="InterPro" id="IPR036312">
    <property type="entry name" value="Bifun_inhib/LTP/seed_sf"/>
</dbReference>
<dbReference type="InterPro" id="IPR016140">
    <property type="entry name" value="Bifunc_inhib/LTP/seed_store"/>
</dbReference>
<dbReference type="GO" id="GO:0005886">
    <property type="term" value="C:plasma membrane"/>
    <property type="evidence" value="ECO:0007669"/>
    <property type="project" value="UniProtKB-SubCell"/>
</dbReference>
<keyword evidence="3" id="KW-1003">Cell membrane</keyword>
<evidence type="ECO:0000256" key="1">
    <source>
        <dbReference type="ARBA" id="ARBA00004609"/>
    </source>
</evidence>
<keyword evidence="4" id="KW-0336">GPI-anchor</keyword>
<evidence type="ECO:0000256" key="3">
    <source>
        <dbReference type="ARBA" id="ARBA00022475"/>
    </source>
</evidence>
<protein>
    <recommendedName>
        <fullName evidence="11">Bifunctional inhibitor/plant lipid transfer protein/seed storage helical domain-containing protein</fullName>
    </recommendedName>
</protein>
<feature type="region of interest" description="Disordered" evidence="9">
    <location>
        <begin position="245"/>
        <end position="264"/>
    </location>
</feature>
<evidence type="ECO:0000256" key="5">
    <source>
        <dbReference type="ARBA" id="ARBA00022729"/>
    </source>
</evidence>
<evidence type="ECO:0000313" key="13">
    <source>
        <dbReference type="Proteomes" id="UP000467840"/>
    </source>
</evidence>
<keyword evidence="6" id="KW-1015">Disulfide bond</keyword>
<evidence type="ECO:0000256" key="10">
    <source>
        <dbReference type="SAM" id="SignalP"/>
    </source>
</evidence>
<evidence type="ECO:0000256" key="9">
    <source>
        <dbReference type="SAM" id="MobiDB-lite"/>
    </source>
</evidence>
<comment type="caution">
    <text evidence="12">The sequence shown here is derived from an EMBL/GenBank/DDBJ whole genome shotgun (WGS) entry which is preliminary data.</text>
</comment>
<dbReference type="PANTHER" id="PTHR33044">
    <property type="entry name" value="BIFUNCTIONAL INHIBITOR/LIPID-TRANSFER PROTEIN/SEED STORAGE 2S ALBUMIN SUPERFAMILY PROTEIN-RELATED"/>
    <property type="match status" value="1"/>
</dbReference>
<comment type="similarity">
    <text evidence="2">Belongs to the plant LTP family.</text>
</comment>
<dbReference type="EMBL" id="JAAGAX010000002">
    <property type="protein sequence ID" value="KAF2322298.1"/>
    <property type="molecule type" value="Genomic_DNA"/>
</dbReference>
<accession>A0A6A6NCP8</accession>
<organism evidence="12 13">
    <name type="scientific">Hevea brasiliensis</name>
    <name type="common">Para rubber tree</name>
    <name type="synonym">Siphonia brasiliensis</name>
    <dbReference type="NCBI Taxonomy" id="3981"/>
    <lineage>
        <taxon>Eukaryota</taxon>
        <taxon>Viridiplantae</taxon>
        <taxon>Streptophyta</taxon>
        <taxon>Embryophyta</taxon>
        <taxon>Tracheophyta</taxon>
        <taxon>Spermatophyta</taxon>
        <taxon>Magnoliopsida</taxon>
        <taxon>eudicotyledons</taxon>
        <taxon>Gunneridae</taxon>
        <taxon>Pentapetalae</taxon>
        <taxon>rosids</taxon>
        <taxon>fabids</taxon>
        <taxon>Malpighiales</taxon>
        <taxon>Euphorbiaceae</taxon>
        <taxon>Crotonoideae</taxon>
        <taxon>Micrandreae</taxon>
        <taxon>Hevea</taxon>
    </lineage>
</organism>
<evidence type="ECO:0000256" key="8">
    <source>
        <dbReference type="ARBA" id="ARBA00023288"/>
    </source>
</evidence>
<reference evidence="12 13" key="1">
    <citation type="journal article" date="2020" name="Mol. Plant">
        <title>The Chromosome-Based Rubber Tree Genome Provides New Insights into Spurge Genome Evolution and Rubber Biosynthesis.</title>
        <authorList>
            <person name="Liu J."/>
            <person name="Shi C."/>
            <person name="Shi C.C."/>
            <person name="Li W."/>
            <person name="Zhang Q.J."/>
            <person name="Zhang Y."/>
            <person name="Li K."/>
            <person name="Lu H.F."/>
            <person name="Shi C."/>
            <person name="Zhu S.T."/>
            <person name="Xiao Z.Y."/>
            <person name="Nan H."/>
            <person name="Yue Y."/>
            <person name="Zhu X.G."/>
            <person name="Wu Y."/>
            <person name="Hong X.N."/>
            <person name="Fan G.Y."/>
            <person name="Tong Y."/>
            <person name="Zhang D."/>
            <person name="Mao C.L."/>
            <person name="Liu Y.L."/>
            <person name="Hao S.J."/>
            <person name="Liu W.Q."/>
            <person name="Lv M.Q."/>
            <person name="Zhang H.B."/>
            <person name="Liu Y."/>
            <person name="Hu-Tang G.R."/>
            <person name="Wang J.P."/>
            <person name="Wang J.H."/>
            <person name="Sun Y.H."/>
            <person name="Ni S.B."/>
            <person name="Chen W.B."/>
            <person name="Zhang X.C."/>
            <person name="Jiao Y.N."/>
            <person name="Eichler E.E."/>
            <person name="Li G.H."/>
            <person name="Liu X."/>
            <person name="Gao L.Z."/>
        </authorList>
    </citation>
    <scope>NUCLEOTIDE SEQUENCE [LARGE SCALE GENOMIC DNA]</scope>
    <source>
        <strain evidence="13">cv. GT1</strain>
        <tissue evidence="12">Leaf</tissue>
    </source>
</reference>
<evidence type="ECO:0000259" key="11">
    <source>
        <dbReference type="SMART" id="SM00499"/>
    </source>
</evidence>
<sequence>MLRPGTAIVASTFVALIFSSTLCKVSAQAPLPLPFPGFKPPPSAPTPFTPLAPTPLGPSAPTLDCMTPLLNMSDCLSYVQESSNTTVPDKNCCPELAGLIEGSPICLCQLLSNTSLAESYALGYPVPGPISGPAPSEVNIAPGPSSANDCMTPLLNMSDCLSYVAESSNATVPDKNCCPELAGLIEGSPVCLCQLLSNTSLTESYGIKIDINRALKLPSVCRISTPPVSTCADLGYPVPGPISGPSPSISPGLDSSPSAGENGSGASNIAGSAQAFIIGLAFSFLPTIF</sequence>
<keyword evidence="4" id="KW-0472">Membrane</keyword>
<name>A0A6A6NCP8_HEVBR</name>
<feature type="domain" description="Bifunctional inhibitor/plant lipid transfer protein/seed storage helical" evidence="11">
    <location>
        <begin position="160"/>
        <end position="231"/>
    </location>
</feature>
<keyword evidence="7" id="KW-0325">Glycoprotein</keyword>
<dbReference type="SMART" id="SM00499">
    <property type="entry name" value="AAI"/>
    <property type="match status" value="2"/>
</dbReference>
<evidence type="ECO:0000256" key="2">
    <source>
        <dbReference type="ARBA" id="ARBA00009748"/>
    </source>
</evidence>
<evidence type="ECO:0000256" key="4">
    <source>
        <dbReference type="ARBA" id="ARBA00022622"/>
    </source>
</evidence>
<evidence type="ECO:0000256" key="6">
    <source>
        <dbReference type="ARBA" id="ARBA00023157"/>
    </source>
</evidence>
<feature type="signal peptide" evidence="10">
    <location>
        <begin position="1"/>
        <end position="27"/>
    </location>
</feature>
<feature type="chain" id="PRO_5025484029" description="Bifunctional inhibitor/plant lipid transfer protein/seed storage helical domain-containing protein" evidence="10">
    <location>
        <begin position="28"/>
        <end position="289"/>
    </location>
</feature>
<dbReference type="FunFam" id="1.10.110.10:FF:000001">
    <property type="entry name" value="Bifunctional inhibitor/lipid-transfer protein/seed storage 2S albumin superfamily protein"/>
    <property type="match status" value="1"/>
</dbReference>
<feature type="compositionally biased region" description="Low complexity" evidence="9">
    <location>
        <begin position="245"/>
        <end position="258"/>
    </location>
</feature>
<comment type="subcellular location">
    <subcellularLocation>
        <location evidence="1">Cell membrane</location>
        <topology evidence="1">Lipid-anchor</topology>
        <topology evidence="1">GPI-anchor</topology>
    </subcellularLocation>
</comment>